<feature type="non-terminal residue" evidence="1">
    <location>
        <position position="1"/>
    </location>
</feature>
<name>A0ACB8W3H4_9TELE</name>
<dbReference type="Proteomes" id="UP000831701">
    <property type="component" value="Chromosome 15"/>
</dbReference>
<reference evidence="1" key="1">
    <citation type="submission" date="2022-04" db="EMBL/GenBank/DDBJ databases">
        <title>Jade perch genome.</title>
        <authorList>
            <person name="Chao B."/>
        </authorList>
    </citation>
    <scope>NUCLEOTIDE SEQUENCE</scope>
    <source>
        <strain evidence="1">CB-2022</strain>
    </source>
</reference>
<protein>
    <submittedName>
        <fullName evidence="1">Uncharacterized protein</fullName>
    </submittedName>
</protein>
<organism evidence="1 2">
    <name type="scientific">Scortum barcoo</name>
    <name type="common">barcoo grunter</name>
    <dbReference type="NCBI Taxonomy" id="214431"/>
    <lineage>
        <taxon>Eukaryota</taxon>
        <taxon>Metazoa</taxon>
        <taxon>Chordata</taxon>
        <taxon>Craniata</taxon>
        <taxon>Vertebrata</taxon>
        <taxon>Euteleostomi</taxon>
        <taxon>Actinopterygii</taxon>
        <taxon>Neopterygii</taxon>
        <taxon>Teleostei</taxon>
        <taxon>Neoteleostei</taxon>
        <taxon>Acanthomorphata</taxon>
        <taxon>Eupercaria</taxon>
        <taxon>Centrarchiformes</taxon>
        <taxon>Terapontoidei</taxon>
        <taxon>Terapontidae</taxon>
        <taxon>Scortum</taxon>
    </lineage>
</organism>
<comment type="caution">
    <text evidence="1">The sequence shown here is derived from an EMBL/GenBank/DDBJ whole genome shotgun (WGS) entry which is preliminary data.</text>
</comment>
<evidence type="ECO:0000313" key="1">
    <source>
        <dbReference type="EMBL" id="KAI3362344.1"/>
    </source>
</evidence>
<dbReference type="EMBL" id="CM041545">
    <property type="protein sequence ID" value="KAI3362344.1"/>
    <property type="molecule type" value="Genomic_DNA"/>
</dbReference>
<proteinExistence type="predicted"/>
<accession>A0ACB8W3H4</accession>
<gene>
    <name evidence="1" type="ORF">L3Q82_012234</name>
</gene>
<keyword evidence="2" id="KW-1185">Reference proteome</keyword>
<sequence>RTPYAAILLVSSENLLEPFETPFPSFLKMNSLQKTQGVEWSWQPLQEWRHWLITRTAPRKLPQPSPACWALFLSTAPRHIGVVPARHEKDHPEYPSSLQTWDIVQEALVPKTDCLSSNLTLALLCSSGSTPLNSAVTLAFVGPSSSFSNASGGPGWL</sequence>
<evidence type="ECO:0000313" key="2">
    <source>
        <dbReference type="Proteomes" id="UP000831701"/>
    </source>
</evidence>